<dbReference type="Proteomes" id="UP001596074">
    <property type="component" value="Unassembled WGS sequence"/>
</dbReference>
<organism evidence="3 4">
    <name type="scientific">Actinomadura rugatobispora</name>
    <dbReference type="NCBI Taxonomy" id="1994"/>
    <lineage>
        <taxon>Bacteria</taxon>
        <taxon>Bacillati</taxon>
        <taxon>Actinomycetota</taxon>
        <taxon>Actinomycetes</taxon>
        <taxon>Streptosporangiales</taxon>
        <taxon>Thermomonosporaceae</taxon>
        <taxon>Actinomadura</taxon>
    </lineage>
</organism>
<feature type="region of interest" description="Disordered" evidence="1">
    <location>
        <begin position="207"/>
        <end position="229"/>
    </location>
</feature>
<dbReference type="InterPro" id="IPR003115">
    <property type="entry name" value="ParB_N"/>
</dbReference>
<dbReference type="InterPro" id="IPR036086">
    <property type="entry name" value="ParB/Sulfiredoxin_sf"/>
</dbReference>
<keyword evidence="4" id="KW-1185">Reference proteome</keyword>
<feature type="region of interest" description="Disordered" evidence="1">
    <location>
        <begin position="144"/>
        <end position="180"/>
    </location>
</feature>
<feature type="compositionally biased region" description="Basic and acidic residues" evidence="1">
    <location>
        <begin position="155"/>
        <end position="178"/>
    </location>
</feature>
<dbReference type="SUPFAM" id="SSF110849">
    <property type="entry name" value="ParB/Sulfiredoxin"/>
    <property type="match status" value="1"/>
</dbReference>
<dbReference type="RefSeq" id="WP_378287151.1">
    <property type="nucleotide sequence ID" value="NZ_JBHSON010000066.1"/>
</dbReference>
<protein>
    <submittedName>
        <fullName evidence="3">ParB N-terminal domain-containing protein</fullName>
    </submittedName>
</protein>
<reference evidence="4" key="1">
    <citation type="journal article" date="2019" name="Int. J. Syst. Evol. Microbiol.">
        <title>The Global Catalogue of Microorganisms (GCM) 10K type strain sequencing project: providing services to taxonomists for standard genome sequencing and annotation.</title>
        <authorList>
            <consortium name="The Broad Institute Genomics Platform"/>
            <consortium name="The Broad Institute Genome Sequencing Center for Infectious Disease"/>
            <person name="Wu L."/>
            <person name="Ma J."/>
        </authorList>
    </citation>
    <scope>NUCLEOTIDE SEQUENCE [LARGE SCALE GENOMIC DNA]</scope>
    <source>
        <strain evidence="4">KCTC 42087</strain>
    </source>
</reference>
<dbReference type="EMBL" id="JBHSON010000066">
    <property type="protein sequence ID" value="MFC5751251.1"/>
    <property type="molecule type" value="Genomic_DNA"/>
</dbReference>
<comment type="caution">
    <text evidence="3">The sequence shown here is derived from an EMBL/GenBank/DDBJ whole genome shotgun (WGS) entry which is preliminary data.</text>
</comment>
<evidence type="ECO:0000256" key="1">
    <source>
        <dbReference type="SAM" id="MobiDB-lite"/>
    </source>
</evidence>
<evidence type="ECO:0000313" key="3">
    <source>
        <dbReference type="EMBL" id="MFC5751251.1"/>
    </source>
</evidence>
<dbReference type="SMART" id="SM00470">
    <property type="entry name" value="ParB"/>
    <property type="match status" value="1"/>
</dbReference>
<feature type="domain" description="ParB-like N-terminal" evidence="2">
    <location>
        <begin position="14"/>
        <end position="98"/>
    </location>
</feature>
<evidence type="ECO:0000259" key="2">
    <source>
        <dbReference type="SMART" id="SM00470"/>
    </source>
</evidence>
<gene>
    <name evidence="3" type="ORF">ACFPZN_37025</name>
</gene>
<name>A0ABW1A9H4_9ACTN</name>
<sequence>MTTEAVSLTQPLTELIPIDTLRPGDSPRLEGLDEEHVRTLAQIEGPLPPILVHRPTMTVIDGLHRLEACRLRGDRRIEARFLDGRPEAVFVAAVKANIAHGMPLTLIERKAAAERILRTHAHWADRLIAASTGLSTATVGALRERVPERQPATRIGRDGKARPLDPAERRRHAGEVIRARPGASLREIAQAAGISPATAHDVRKRLEKGEDPVPAGQRAEREEKKRNGVAAPRTVPLQPHILITKLRQDPALRFSDSGRELLRWLGSLVAGAERCTEIADRVPPHAAMMVAEVVRSSAACLNSLAAELERRSA</sequence>
<dbReference type="Gene3D" id="3.90.1530.10">
    <property type="entry name" value="Conserved hypothetical protein from pyrococcus furiosus pfu- 392566-001, ParB domain"/>
    <property type="match status" value="1"/>
</dbReference>
<accession>A0ABW1A9H4</accession>
<evidence type="ECO:0000313" key="4">
    <source>
        <dbReference type="Proteomes" id="UP001596074"/>
    </source>
</evidence>
<proteinExistence type="predicted"/>